<evidence type="ECO:0000313" key="2">
    <source>
        <dbReference type="Proteomes" id="UP000075430"/>
    </source>
</evidence>
<comment type="caution">
    <text evidence="1">The sequence shown here is derived from an EMBL/GenBank/DDBJ whole genome shotgun (WGS) entry which is preliminary data.</text>
</comment>
<gene>
    <name evidence="1" type="ORF">AXI58_05880</name>
</gene>
<proteinExistence type="predicted"/>
<dbReference type="STRING" id="1793963.AXI58_05880"/>
<name>A0A150F2Q0_9BACI</name>
<dbReference type="Proteomes" id="UP000075430">
    <property type="component" value="Unassembled WGS sequence"/>
</dbReference>
<accession>A0A150F2Q0</accession>
<keyword evidence="2" id="KW-1185">Reference proteome</keyword>
<evidence type="ECO:0000313" key="1">
    <source>
        <dbReference type="EMBL" id="KXZ13196.1"/>
    </source>
</evidence>
<sequence length="93" mass="10401">MTYFFLVSLPELKKKPCQSADQRWADDGAIGPMIENIGARSSAQYKNVSENMIHIIHQEYDSGFTPGKYCEGPAGNISVDGMEELDKKHTCIF</sequence>
<protein>
    <submittedName>
        <fullName evidence="1">Uncharacterized protein</fullName>
    </submittedName>
</protein>
<dbReference type="EMBL" id="LSBA01000039">
    <property type="protein sequence ID" value="KXZ13196.1"/>
    <property type="molecule type" value="Genomic_DNA"/>
</dbReference>
<dbReference type="AlphaFoldDB" id="A0A150F2Q0"/>
<reference evidence="2" key="1">
    <citation type="submission" date="2016-02" db="EMBL/GenBank/DDBJ databases">
        <authorList>
            <person name="Dunlap C."/>
        </authorList>
    </citation>
    <scope>NUCLEOTIDE SEQUENCE [LARGE SCALE GENOMIC DNA]</scope>
    <source>
        <strain evidence="2">NRRL B-41092</strain>
    </source>
</reference>
<organism evidence="1 2">
    <name type="scientific">Bacillus nakamurai</name>
    <dbReference type="NCBI Taxonomy" id="1793963"/>
    <lineage>
        <taxon>Bacteria</taxon>
        <taxon>Bacillati</taxon>
        <taxon>Bacillota</taxon>
        <taxon>Bacilli</taxon>
        <taxon>Bacillales</taxon>
        <taxon>Bacillaceae</taxon>
        <taxon>Bacillus</taxon>
    </lineage>
</organism>